<dbReference type="InterPro" id="IPR006680">
    <property type="entry name" value="Amidohydro-rel"/>
</dbReference>
<dbReference type="PANTHER" id="PTHR43794">
    <property type="entry name" value="AMINOHYDROLASE SSNA-RELATED"/>
    <property type="match status" value="1"/>
</dbReference>
<evidence type="ECO:0000259" key="2">
    <source>
        <dbReference type="Pfam" id="PF01979"/>
    </source>
</evidence>
<evidence type="ECO:0000256" key="1">
    <source>
        <dbReference type="ARBA" id="ARBA00022801"/>
    </source>
</evidence>
<sequence>YGRLDEDDLLCSARLGVIEATRAGITTIADIADAGVSLAALMEGGLRAVLYQEVFGPDPDQAEESLGGLQEKLESHEAARAPRVSIGISPHSPYTVSRRLFEMLAEFAQAGGYPVSVHAAESAAEGAFVRKAEGPFADYLRSRNIEVKPLGESTIRFLEETGLLATAPLLAHCIDCSQEDLRIVARSGSAIAHCPKSNAKLGHGTAPLAAMLREGARVGLGSDGVICNNTCDLLEEARFGALLQRAGGEEDILAAGEFLR</sequence>
<dbReference type="AlphaFoldDB" id="A0A382Z295"/>
<proteinExistence type="predicted"/>
<accession>A0A382Z295</accession>
<dbReference type="SUPFAM" id="SSF51556">
    <property type="entry name" value="Metallo-dependent hydrolases"/>
    <property type="match status" value="1"/>
</dbReference>
<feature type="non-terminal residue" evidence="3">
    <location>
        <position position="260"/>
    </location>
</feature>
<dbReference type="Gene3D" id="3.20.20.140">
    <property type="entry name" value="Metal-dependent hydrolases"/>
    <property type="match status" value="1"/>
</dbReference>
<name>A0A382Z295_9ZZZZ</name>
<dbReference type="InterPro" id="IPR032466">
    <property type="entry name" value="Metal_Hydrolase"/>
</dbReference>
<reference evidence="3" key="1">
    <citation type="submission" date="2018-05" db="EMBL/GenBank/DDBJ databases">
        <authorList>
            <person name="Lanie J.A."/>
            <person name="Ng W.-L."/>
            <person name="Kazmierczak K.M."/>
            <person name="Andrzejewski T.M."/>
            <person name="Davidsen T.M."/>
            <person name="Wayne K.J."/>
            <person name="Tettelin H."/>
            <person name="Glass J.I."/>
            <person name="Rusch D."/>
            <person name="Podicherti R."/>
            <person name="Tsui H.-C.T."/>
            <person name="Winkler M.E."/>
        </authorList>
    </citation>
    <scope>NUCLEOTIDE SEQUENCE</scope>
</reference>
<dbReference type="Pfam" id="PF01979">
    <property type="entry name" value="Amidohydro_1"/>
    <property type="match status" value="1"/>
</dbReference>
<feature type="domain" description="Amidohydrolase-related" evidence="2">
    <location>
        <begin position="13"/>
        <end position="249"/>
    </location>
</feature>
<keyword evidence="1" id="KW-0378">Hydrolase</keyword>
<dbReference type="EMBL" id="UINC01179929">
    <property type="protein sequence ID" value="SVD88858.1"/>
    <property type="molecule type" value="Genomic_DNA"/>
</dbReference>
<evidence type="ECO:0000313" key="3">
    <source>
        <dbReference type="EMBL" id="SVD88858.1"/>
    </source>
</evidence>
<organism evidence="3">
    <name type="scientific">marine metagenome</name>
    <dbReference type="NCBI Taxonomy" id="408172"/>
    <lineage>
        <taxon>unclassified sequences</taxon>
        <taxon>metagenomes</taxon>
        <taxon>ecological metagenomes</taxon>
    </lineage>
</organism>
<dbReference type="GO" id="GO:0016787">
    <property type="term" value="F:hydrolase activity"/>
    <property type="evidence" value="ECO:0007669"/>
    <property type="project" value="UniProtKB-KW"/>
</dbReference>
<protein>
    <recommendedName>
        <fullName evidence="2">Amidohydrolase-related domain-containing protein</fullName>
    </recommendedName>
</protein>
<dbReference type="PANTHER" id="PTHR43794:SF11">
    <property type="entry name" value="AMIDOHYDROLASE-RELATED DOMAIN-CONTAINING PROTEIN"/>
    <property type="match status" value="1"/>
</dbReference>
<gene>
    <name evidence="3" type="ORF">METZ01_LOCUS441712</name>
</gene>
<dbReference type="InterPro" id="IPR050287">
    <property type="entry name" value="MTA/SAH_deaminase"/>
</dbReference>
<feature type="non-terminal residue" evidence="3">
    <location>
        <position position="1"/>
    </location>
</feature>